<comment type="catalytic activity">
    <reaction evidence="11">
        <text>fluoride(in) = fluoride(out)</text>
        <dbReference type="Rhea" id="RHEA:76159"/>
        <dbReference type="ChEBI" id="CHEBI:17051"/>
    </reaction>
    <physiologicalReaction direction="left-to-right" evidence="11">
        <dbReference type="Rhea" id="RHEA:76160"/>
    </physiologicalReaction>
</comment>
<evidence type="ECO:0000256" key="10">
    <source>
        <dbReference type="ARBA" id="ARBA00035120"/>
    </source>
</evidence>
<feature type="binding site" evidence="12">
    <location>
        <position position="79"/>
    </location>
    <ligand>
        <name>Na(+)</name>
        <dbReference type="ChEBI" id="CHEBI:29101"/>
        <note>structural</note>
    </ligand>
</feature>
<evidence type="ECO:0000256" key="2">
    <source>
        <dbReference type="ARBA" id="ARBA00022475"/>
    </source>
</evidence>
<evidence type="ECO:0000256" key="12">
    <source>
        <dbReference type="HAMAP-Rule" id="MF_00454"/>
    </source>
</evidence>
<dbReference type="Proteomes" id="UP001595796">
    <property type="component" value="Unassembled WGS sequence"/>
</dbReference>
<feature type="binding site" evidence="12">
    <location>
        <position position="76"/>
    </location>
    <ligand>
        <name>Na(+)</name>
        <dbReference type="ChEBI" id="CHEBI:29101"/>
        <note>structural</note>
    </ligand>
</feature>
<keyword evidence="3" id="KW-0997">Cell inner membrane</keyword>
<reference evidence="14" key="1">
    <citation type="journal article" date="2019" name="Int. J. Syst. Evol. Microbiol.">
        <title>The Global Catalogue of Microorganisms (GCM) 10K type strain sequencing project: providing services to taxonomists for standard genome sequencing and annotation.</title>
        <authorList>
            <consortium name="The Broad Institute Genomics Platform"/>
            <consortium name="The Broad Institute Genome Sequencing Center for Infectious Disease"/>
            <person name="Wu L."/>
            <person name="Ma J."/>
        </authorList>
    </citation>
    <scope>NUCLEOTIDE SEQUENCE [LARGE SCALE GENOMIC DNA]</scope>
    <source>
        <strain evidence="14">CGMCC 1.16444</strain>
    </source>
</reference>
<accession>A0ABV9Z144</accession>
<evidence type="ECO:0000256" key="9">
    <source>
        <dbReference type="ARBA" id="ARBA00023303"/>
    </source>
</evidence>
<keyword evidence="12" id="KW-0813">Transport</keyword>
<feature type="transmembrane region" description="Helical" evidence="12">
    <location>
        <begin position="98"/>
        <end position="121"/>
    </location>
</feature>
<keyword evidence="8 12" id="KW-0472">Membrane</keyword>
<comment type="function">
    <text evidence="12">Fluoride-specific ion channel. Important for reducing fluoride concentration in the cell, thus reducing its toxicity.</text>
</comment>
<keyword evidence="7 12" id="KW-0406">Ion transport</keyword>
<keyword evidence="4 12" id="KW-0812">Transmembrane</keyword>
<evidence type="ECO:0000256" key="6">
    <source>
        <dbReference type="ARBA" id="ARBA00023053"/>
    </source>
</evidence>
<dbReference type="InterPro" id="IPR003691">
    <property type="entry name" value="FluC"/>
</dbReference>
<evidence type="ECO:0000313" key="14">
    <source>
        <dbReference type="Proteomes" id="UP001595796"/>
    </source>
</evidence>
<dbReference type="NCBIfam" id="TIGR00494">
    <property type="entry name" value="crcB"/>
    <property type="match status" value="1"/>
</dbReference>
<dbReference type="HAMAP" id="MF_00454">
    <property type="entry name" value="FluC"/>
    <property type="match status" value="1"/>
</dbReference>
<evidence type="ECO:0000256" key="3">
    <source>
        <dbReference type="ARBA" id="ARBA00022519"/>
    </source>
</evidence>
<evidence type="ECO:0000256" key="5">
    <source>
        <dbReference type="ARBA" id="ARBA00022989"/>
    </source>
</evidence>
<feature type="transmembrane region" description="Helical" evidence="12">
    <location>
        <begin position="35"/>
        <end position="56"/>
    </location>
</feature>
<feature type="transmembrane region" description="Helical" evidence="12">
    <location>
        <begin position="68"/>
        <end position="92"/>
    </location>
</feature>
<evidence type="ECO:0000256" key="4">
    <source>
        <dbReference type="ARBA" id="ARBA00022692"/>
    </source>
</evidence>
<gene>
    <name evidence="12 13" type="primary">crcB</name>
    <name evidence="12" type="synonym">fluC</name>
    <name evidence="13" type="ORF">ACFPFW_09240</name>
</gene>
<organism evidence="13 14">
    <name type="scientific">Flaviflagellibacter deserti</name>
    <dbReference type="NCBI Taxonomy" id="2267266"/>
    <lineage>
        <taxon>Bacteria</taxon>
        <taxon>Pseudomonadati</taxon>
        <taxon>Pseudomonadota</taxon>
        <taxon>Alphaproteobacteria</taxon>
        <taxon>Hyphomicrobiales</taxon>
        <taxon>Flaviflagellibacter</taxon>
    </lineage>
</organism>
<keyword evidence="6 12" id="KW-0915">Sodium</keyword>
<dbReference type="NCBIfam" id="NF010794">
    <property type="entry name" value="PRK14198.1"/>
    <property type="match status" value="1"/>
</dbReference>
<comment type="similarity">
    <text evidence="10 12">Belongs to the fluoride channel Fluc/FEX (TC 1.A.43) family.</text>
</comment>
<keyword evidence="2 12" id="KW-1003">Cell membrane</keyword>
<sequence length="126" mass="12944">MNALFLVFVGGGIGASVRHIVNIVAARLFGISFPWGTMGINIAGSLAMGLLTAWLAARYEGLGQGLRLFLATGILGGFTTFSAFSLDAAVLWERGDHGAAAFYVLGSVVLSLAAIFAGLLIGRAVA</sequence>
<evidence type="ECO:0000256" key="7">
    <source>
        <dbReference type="ARBA" id="ARBA00023065"/>
    </source>
</evidence>
<protein>
    <recommendedName>
        <fullName evidence="12">Fluoride-specific ion channel FluC</fullName>
    </recommendedName>
</protein>
<keyword evidence="9 12" id="KW-0407">Ion channel</keyword>
<dbReference type="Pfam" id="PF02537">
    <property type="entry name" value="CRCB"/>
    <property type="match status" value="1"/>
</dbReference>
<dbReference type="EMBL" id="JBHSJF010000006">
    <property type="protein sequence ID" value="MFC5068197.1"/>
    <property type="molecule type" value="Genomic_DNA"/>
</dbReference>
<comment type="subcellular location">
    <subcellularLocation>
        <location evidence="1 12">Cell membrane</location>
        <topology evidence="1 12">Multi-pass membrane protein</topology>
    </subcellularLocation>
</comment>
<keyword evidence="5 12" id="KW-1133">Transmembrane helix</keyword>
<comment type="caution">
    <text evidence="13">The sequence shown here is derived from an EMBL/GenBank/DDBJ whole genome shotgun (WGS) entry which is preliminary data.</text>
</comment>
<dbReference type="RefSeq" id="WP_114955884.1">
    <property type="nucleotide sequence ID" value="NZ_JBHSJF010000006.1"/>
</dbReference>
<proteinExistence type="inferred from homology"/>
<name>A0ABV9Z144_9HYPH</name>
<keyword evidence="12" id="KW-0479">Metal-binding</keyword>
<keyword evidence="14" id="KW-1185">Reference proteome</keyword>
<comment type="activity regulation">
    <text evidence="12">Na(+) is not transported, but it plays an essential structural role and its presence is essential for fluoride channel function.</text>
</comment>
<evidence type="ECO:0000256" key="1">
    <source>
        <dbReference type="ARBA" id="ARBA00004651"/>
    </source>
</evidence>
<dbReference type="PANTHER" id="PTHR28259">
    <property type="entry name" value="FLUORIDE EXPORT PROTEIN 1-RELATED"/>
    <property type="match status" value="1"/>
</dbReference>
<evidence type="ECO:0000256" key="11">
    <source>
        <dbReference type="ARBA" id="ARBA00035585"/>
    </source>
</evidence>
<dbReference type="NCBIfam" id="NF010791">
    <property type="entry name" value="PRK14195.1"/>
    <property type="match status" value="1"/>
</dbReference>
<evidence type="ECO:0000313" key="13">
    <source>
        <dbReference type="EMBL" id="MFC5068197.1"/>
    </source>
</evidence>
<evidence type="ECO:0000256" key="8">
    <source>
        <dbReference type="ARBA" id="ARBA00023136"/>
    </source>
</evidence>
<dbReference type="PANTHER" id="PTHR28259:SF1">
    <property type="entry name" value="FLUORIDE EXPORT PROTEIN 1-RELATED"/>
    <property type="match status" value="1"/>
</dbReference>